<comment type="caution">
    <text evidence="7">The sequence shown here is derived from an EMBL/GenBank/DDBJ whole genome shotgun (WGS) entry which is preliminary data.</text>
</comment>
<dbReference type="PANTHER" id="PTHR22870">
    <property type="entry name" value="REGULATOR OF CHROMOSOME CONDENSATION"/>
    <property type="match status" value="1"/>
</dbReference>
<dbReference type="InterPro" id="IPR002048">
    <property type="entry name" value="EF_hand_dom"/>
</dbReference>
<dbReference type="InterPro" id="IPR013761">
    <property type="entry name" value="SAM/pointed_sf"/>
</dbReference>
<feature type="compositionally biased region" description="Gly residues" evidence="4">
    <location>
        <begin position="749"/>
        <end position="770"/>
    </location>
</feature>
<dbReference type="PROSITE" id="PS50105">
    <property type="entry name" value="SAM_DOMAIN"/>
    <property type="match status" value="1"/>
</dbReference>
<feature type="compositionally biased region" description="Low complexity" evidence="4">
    <location>
        <begin position="1166"/>
        <end position="1182"/>
    </location>
</feature>
<dbReference type="Proteomes" id="UP000612055">
    <property type="component" value="Unassembled WGS sequence"/>
</dbReference>
<dbReference type="PROSITE" id="PS00018">
    <property type="entry name" value="EF_HAND_1"/>
    <property type="match status" value="1"/>
</dbReference>
<feature type="compositionally biased region" description="Low complexity" evidence="4">
    <location>
        <begin position="1832"/>
        <end position="1845"/>
    </location>
</feature>
<feature type="repeat" description="RCC1" evidence="3">
    <location>
        <begin position="2078"/>
        <end position="2129"/>
    </location>
</feature>
<evidence type="ECO:0000256" key="4">
    <source>
        <dbReference type="SAM" id="MobiDB-lite"/>
    </source>
</evidence>
<feature type="compositionally biased region" description="Low complexity" evidence="4">
    <location>
        <begin position="1585"/>
        <end position="1627"/>
    </location>
</feature>
<dbReference type="GO" id="GO:0005509">
    <property type="term" value="F:calcium ion binding"/>
    <property type="evidence" value="ECO:0007669"/>
    <property type="project" value="InterPro"/>
</dbReference>
<proteinExistence type="predicted"/>
<keyword evidence="2" id="KW-0106">Calcium</keyword>
<feature type="compositionally biased region" description="Polar residues" evidence="4">
    <location>
        <begin position="989"/>
        <end position="1007"/>
    </location>
</feature>
<dbReference type="InterPro" id="IPR018247">
    <property type="entry name" value="EF_Hand_1_Ca_BS"/>
</dbReference>
<evidence type="ECO:0000256" key="1">
    <source>
        <dbReference type="ARBA" id="ARBA00022737"/>
    </source>
</evidence>
<organism evidence="7 8">
    <name type="scientific">Edaphochlamys debaryana</name>
    <dbReference type="NCBI Taxonomy" id="47281"/>
    <lineage>
        <taxon>Eukaryota</taxon>
        <taxon>Viridiplantae</taxon>
        <taxon>Chlorophyta</taxon>
        <taxon>core chlorophytes</taxon>
        <taxon>Chlorophyceae</taxon>
        <taxon>CS clade</taxon>
        <taxon>Chlamydomonadales</taxon>
        <taxon>Chlamydomonadales incertae sedis</taxon>
        <taxon>Edaphochlamys</taxon>
    </lineage>
</organism>
<feature type="region of interest" description="Disordered" evidence="4">
    <location>
        <begin position="1811"/>
        <end position="1867"/>
    </location>
</feature>
<dbReference type="Gene3D" id="2.130.10.30">
    <property type="entry name" value="Regulator of chromosome condensation 1/beta-lactamase-inhibitor protein II"/>
    <property type="match status" value="2"/>
</dbReference>
<dbReference type="PROSITE" id="PS50012">
    <property type="entry name" value="RCC1_3"/>
    <property type="match status" value="2"/>
</dbReference>
<feature type="compositionally biased region" description="Low complexity" evidence="4">
    <location>
        <begin position="1530"/>
        <end position="1547"/>
    </location>
</feature>
<dbReference type="Gene3D" id="1.10.150.50">
    <property type="entry name" value="Transcription Factor, Ets-1"/>
    <property type="match status" value="1"/>
</dbReference>
<dbReference type="EMBL" id="JAEHOE010000152">
    <property type="protein sequence ID" value="KAG2484325.1"/>
    <property type="molecule type" value="Genomic_DNA"/>
</dbReference>
<reference evidence="7" key="1">
    <citation type="journal article" date="2020" name="bioRxiv">
        <title>Comparative genomics of Chlamydomonas.</title>
        <authorList>
            <person name="Craig R.J."/>
            <person name="Hasan A.R."/>
            <person name="Ness R.W."/>
            <person name="Keightley P.D."/>
        </authorList>
    </citation>
    <scope>NUCLEOTIDE SEQUENCE</scope>
    <source>
        <strain evidence="7">CCAP 11/70</strain>
    </source>
</reference>
<feature type="compositionally biased region" description="Low complexity" evidence="4">
    <location>
        <begin position="2242"/>
        <end position="2259"/>
    </location>
</feature>
<evidence type="ECO:0000256" key="3">
    <source>
        <dbReference type="PROSITE-ProRule" id="PRU00235"/>
    </source>
</evidence>
<feature type="compositionally biased region" description="Acidic residues" evidence="4">
    <location>
        <begin position="1820"/>
        <end position="1831"/>
    </location>
</feature>
<feature type="compositionally biased region" description="Gly residues" evidence="4">
    <location>
        <begin position="1153"/>
        <end position="1165"/>
    </location>
</feature>
<name>A0A835XNT6_9CHLO</name>
<dbReference type="PANTHER" id="PTHR22870:SF360">
    <property type="entry name" value="ULTRAVIOLET-B RECEPTOR UVR8"/>
    <property type="match status" value="1"/>
</dbReference>
<feature type="region of interest" description="Disordered" evidence="4">
    <location>
        <begin position="905"/>
        <end position="1072"/>
    </location>
</feature>
<feature type="compositionally biased region" description="Low complexity" evidence="4">
    <location>
        <begin position="1994"/>
        <end position="2004"/>
    </location>
</feature>
<keyword evidence="1" id="KW-0677">Repeat</keyword>
<feature type="region of interest" description="Disordered" evidence="4">
    <location>
        <begin position="2227"/>
        <end position="2274"/>
    </location>
</feature>
<feature type="region of interest" description="Disordered" evidence="4">
    <location>
        <begin position="1530"/>
        <end position="1627"/>
    </location>
</feature>
<feature type="domain" description="EF-hand" evidence="6">
    <location>
        <begin position="664"/>
        <end position="699"/>
    </location>
</feature>
<feature type="region of interest" description="Disordered" evidence="4">
    <location>
        <begin position="1235"/>
        <end position="1268"/>
    </location>
</feature>
<feature type="compositionally biased region" description="Low complexity" evidence="4">
    <location>
        <begin position="1558"/>
        <end position="1576"/>
    </location>
</feature>
<dbReference type="Pfam" id="PF00415">
    <property type="entry name" value="RCC1"/>
    <property type="match status" value="2"/>
</dbReference>
<feature type="domain" description="EF-hand" evidence="6">
    <location>
        <begin position="628"/>
        <end position="663"/>
    </location>
</feature>
<dbReference type="PROSITE" id="PS50222">
    <property type="entry name" value="EF_HAND_2"/>
    <property type="match status" value="2"/>
</dbReference>
<dbReference type="PROSITE" id="PS00626">
    <property type="entry name" value="RCC1_2"/>
    <property type="match status" value="1"/>
</dbReference>
<feature type="compositionally biased region" description="Gly residues" evidence="4">
    <location>
        <begin position="1012"/>
        <end position="1022"/>
    </location>
</feature>
<evidence type="ECO:0000313" key="7">
    <source>
        <dbReference type="EMBL" id="KAG2484325.1"/>
    </source>
</evidence>
<feature type="domain" description="SAM" evidence="5">
    <location>
        <begin position="531"/>
        <end position="596"/>
    </location>
</feature>
<dbReference type="SUPFAM" id="SSF47473">
    <property type="entry name" value="EF-hand"/>
    <property type="match status" value="1"/>
</dbReference>
<feature type="compositionally biased region" description="Polar residues" evidence="4">
    <location>
        <begin position="1062"/>
        <end position="1071"/>
    </location>
</feature>
<evidence type="ECO:0000259" key="6">
    <source>
        <dbReference type="PROSITE" id="PS50222"/>
    </source>
</evidence>
<feature type="region of interest" description="Disordered" evidence="4">
    <location>
        <begin position="728"/>
        <end position="773"/>
    </location>
</feature>
<dbReference type="InterPro" id="IPR000408">
    <property type="entry name" value="Reg_chr_condens"/>
</dbReference>
<feature type="compositionally biased region" description="Low complexity" evidence="4">
    <location>
        <begin position="1194"/>
        <end position="1203"/>
    </location>
</feature>
<evidence type="ECO:0000259" key="5">
    <source>
        <dbReference type="PROSITE" id="PS50105"/>
    </source>
</evidence>
<feature type="region of interest" description="Disordered" evidence="4">
    <location>
        <begin position="1296"/>
        <end position="1328"/>
    </location>
</feature>
<feature type="region of interest" description="Disordered" evidence="4">
    <location>
        <begin position="1150"/>
        <end position="1203"/>
    </location>
</feature>
<keyword evidence="8" id="KW-1185">Reference proteome</keyword>
<dbReference type="OrthoDB" id="539894at2759"/>
<feature type="compositionally biased region" description="Low complexity" evidence="4">
    <location>
        <begin position="1239"/>
        <end position="1251"/>
    </location>
</feature>
<feature type="region of interest" description="Disordered" evidence="4">
    <location>
        <begin position="1089"/>
        <end position="1136"/>
    </location>
</feature>
<dbReference type="InterPro" id="IPR001660">
    <property type="entry name" value="SAM"/>
</dbReference>
<feature type="compositionally biased region" description="Gly residues" evidence="4">
    <location>
        <begin position="1310"/>
        <end position="1326"/>
    </location>
</feature>
<dbReference type="Gene3D" id="1.10.238.10">
    <property type="entry name" value="EF-hand"/>
    <property type="match status" value="1"/>
</dbReference>
<protein>
    <recommendedName>
        <fullName evidence="9">Calmodulin</fullName>
    </recommendedName>
</protein>
<gene>
    <name evidence="7" type="ORF">HYH03_016867</name>
</gene>
<dbReference type="InterPro" id="IPR011992">
    <property type="entry name" value="EF-hand-dom_pair"/>
</dbReference>
<dbReference type="PRINTS" id="PR00633">
    <property type="entry name" value="RCCNDNSATION"/>
</dbReference>
<accession>A0A835XNT6</accession>
<feature type="region of interest" description="Disordered" evidence="4">
    <location>
        <begin position="1994"/>
        <end position="2038"/>
    </location>
</feature>
<dbReference type="SUPFAM" id="SSF50985">
    <property type="entry name" value="RCC1/BLIP-II"/>
    <property type="match status" value="1"/>
</dbReference>
<feature type="compositionally biased region" description="Basic and acidic residues" evidence="4">
    <location>
        <begin position="1040"/>
        <end position="1058"/>
    </location>
</feature>
<dbReference type="InterPro" id="IPR051210">
    <property type="entry name" value="Ub_ligase/GEF_domain"/>
</dbReference>
<dbReference type="SUPFAM" id="SSF47769">
    <property type="entry name" value="SAM/Pointed domain"/>
    <property type="match status" value="1"/>
</dbReference>
<evidence type="ECO:0008006" key="9">
    <source>
        <dbReference type="Google" id="ProtNLM"/>
    </source>
</evidence>
<evidence type="ECO:0000256" key="2">
    <source>
        <dbReference type="ARBA" id="ARBA00022837"/>
    </source>
</evidence>
<evidence type="ECO:0000313" key="8">
    <source>
        <dbReference type="Proteomes" id="UP000612055"/>
    </source>
</evidence>
<sequence>MAATAEPEVPGPAGTEGATEASFTDPEAAPQGEVAEPAETSRWPEPIPEEWQQGRAAKAEDWFQQRTAAIGRTHEVAKQAEAEAAAAAAAAAAESAAFDATVQAMVREQQAYSHGVQQQLAVLRRQRLEANREYRALRLPHFTPPRALALVTAPEGGHTLLERLFCRALATTLMTAVAAGGQGAGGGGEGVAAGTGGGGVLGGPSGGGEAVWCELGQSRVSMQDPQLARAEALERCEVAVVVLSPALEASPCWGLERRILTARLAAPPGTWPGRRLTAVLIVRLHVPPAAADGLAAAAAVKGLGRKAAAAVATAVAEAVIPPEYDTPPLALPMPVPGYPVQSYPLTLLDMTVPMPPPAEPPLEGAAAGAALAAAVRDGVASVLAVAAESGALAAAGLRLFPDSPPVHLHPAHIHLHPEQLLMAAALAGPPGGTGLTNGGGATLGSSLGGGSLGGGGEGVMSASGQLTGGSGGGGGVVSLTAATALAGAGSASSLATQLLASPAHAAVAPGPAATAAHLLPAPYTQKAVEDWTTYDTTVWLASLGRSLARWSAGFVAVAVDGPLLAVAEEEDLRALGVGEARARVTLLEALDSTLRRTSALLPSRALRPAPDAPATPLPPEAAVLPPPQRAALLGDIFTYYDQDHSGDLNQAELGRLVAACGLRLSEERLKDVLDDYDDDADGALCGAEAERLLGDVWRLVMAQQDVAAWTPSEAAATLRDAAELENPLETPCATPDHHGDRAGAAAGAARGGRGAAGSGGGARRASGGDGSDAASIDILGPGAGLGARGPGGMRRVASADAASSAPSINILGDDVRGRPPPSAAPSIDIVGKDYGRPPPSAAPSINIVGKDYGRPPPSAAPSINIVGRDFGRPPPSAAPSINIVGKDFGRPPPSAAPSINIVGKDYGRPPPSAAPSIDIVGRDFGRPPPSAAPSINILGDAGNGGPPKPLSARSRPPARGNHLIHSPQDPTAFAAGDADPYASDEGDRSSISAPSTPNPIPITSNASFLKVHGGGGGGGGGVDRLTLRTAAGADASPRSPDGRPRARGHRTAEPHRPDSPGSEATASSAPTINVIGGGGTSYYIKLGGGGGGAGAKSKPGSPGGGAGGRDRPPARGHRMAAPHEVDTASEASSQRPVVLGVGTSHYIKLPGREGPGAGGTFGGPAGTAVNLPPLSARSRPPARGGGRVDHSRPDSAGSDDSGVSGLTINVVAHGTGNAFVIKMKGDKTTAGGIFPPLTAAGRPRPPARGGRVTLPSPPRTADPDDLPSPTMVTVEGEDEAGARVHLIDKTRAPTPELLETGLDSPMGSELAGGGNGRRGGNGGPSGGFAIAQAKAKLQLHTERSGAAGGGGGGGARSGAASFAARKSYAQSVASFAWGLPPRLAAGLQSGRGWAGDGGSVSSGQAPWPGAITPKALRTGTRPTLSPDQAVPAEVDIARLLRQELAEGELQEALRTVLDGLDLRRAGRVDLQMLRAALASSGPFHRLTPLHAQVLSDLAEATAQLPNFARAPGPSALLSATAPAALASAAPASPTPAASAPSASHGTARLAAGGSHSQPHSPSRFARSPSPSAHATGTGTGTGARTSPSHSAAHAHAHTSATVTRHSNLASLDSSSSPTAPSPGARASFSFGGATAPAALGPTAARTASVSVGGAPGRSAIGGGSISTAAPNGPSLSTILASASATAPSLSGAADGSGAASSHPVLLASGRLGEALLGLEVAGREYAAAAVAAVLGAQAELQGAVYADKGLAALLRQLYRQSAGPDDPLELLRLGPRVKPAAAEAALEAFMGVQGIPPTALLRAVLLPGHQLGGEGGTEAGDSEDDGDEGEEALGPSASEAGLALGLGPGPDTPRRRGRGSRSTPASLAHARRYPQAWASVTAHVLFVYQTPAPVLLPDAEPVTAVAAGAGHTLCLTESGRVFAWGCNSTGQLGLGRGAGGAGGFTARPSLVEALTGQRVVSIAAGAVHSLAVTEEGRLYAWGAAAGGRLGLGRPPAADGEAAGAGASGRGSPWEEEEGPGARPDGSTGGGASSRGAAGPVEWLPRHVTGGALAGGSVRLRAAYAGSCAVASGATDRDGRVLTWGPGALGQLGHGGREDEWEPRRVDAPSLRRTMRLALGGSHALACRADERVHVWGSDPSGAGCLGSGPPAQGYGLGAGGGWGGAGGGGAGGGVREGSRALLSPALFRLWFKDVAAGLAHGAGVSSDGRLYTWGWGGALSGAGPGVPRLPVSADGDAEPYHSASASTSSAGPSSYGPSASTPPGPAPLVRSGGGHLGVGGGVDLPAPTLVTKLEVLPGQVARQDGGDPFSYQDSNLGWLYRGVDCGPQHTVAIIQVARGWSAAMRTGHRTADQTRLPAWE</sequence>
<feature type="repeat" description="RCC1" evidence="3">
    <location>
        <begin position="1919"/>
        <end position="1975"/>
    </location>
</feature>
<dbReference type="InterPro" id="IPR009091">
    <property type="entry name" value="RCC1/BLIP-II"/>
</dbReference>
<feature type="region of interest" description="Disordered" evidence="4">
    <location>
        <begin position="1"/>
        <end position="58"/>
    </location>
</feature>